<reference evidence="3 4" key="1">
    <citation type="submission" date="2016-10" db="EMBL/GenBank/DDBJ databases">
        <title>Genome sequence of the basidiomycete white-rot fungus Trametes pubescens.</title>
        <authorList>
            <person name="Makela M.R."/>
            <person name="Granchi Z."/>
            <person name="Peng M."/>
            <person name="De Vries R.P."/>
            <person name="Grigoriev I."/>
            <person name="Riley R."/>
            <person name="Hilden K."/>
        </authorList>
    </citation>
    <scope>NUCLEOTIDE SEQUENCE [LARGE SCALE GENOMIC DNA]</scope>
    <source>
        <strain evidence="3 4">FBCC735</strain>
    </source>
</reference>
<feature type="compositionally biased region" description="Low complexity" evidence="1">
    <location>
        <begin position="93"/>
        <end position="106"/>
    </location>
</feature>
<keyword evidence="4" id="KW-1185">Reference proteome</keyword>
<feature type="region of interest" description="Disordered" evidence="1">
    <location>
        <begin position="93"/>
        <end position="121"/>
    </location>
</feature>
<evidence type="ECO:0000313" key="3">
    <source>
        <dbReference type="EMBL" id="OJT10298.1"/>
    </source>
</evidence>
<evidence type="ECO:0000256" key="2">
    <source>
        <dbReference type="SAM" id="Phobius"/>
    </source>
</evidence>
<sequence length="186" mass="18932">MVGIVGCSGNTSMYGWPSEAFVIDGATYGVNDEPTASPDVMEYNVTYFTSPTLAPGVHTLVVTNLNGTSPTSLWLDRFWYISSGPAIVNGAPSTGADATSSASSNAIGPTPPLSSISSSMPLSSASESASAGSVGSTSDHRFNTTAIVGGTVGAAVGLLLLATLGIYHLLKHKFTRAQQVPKGDGM</sequence>
<gene>
    <name evidence="3" type="ORF">TRAPUB_13166</name>
</gene>
<dbReference type="STRING" id="154538.A0A1M2VRV9"/>
<name>A0A1M2VRV9_TRAPU</name>
<proteinExistence type="predicted"/>
<organism evidence="3 4">
    <name type="scientific">Trametes pubescens</name>
    <name type="common">White-rot fungus</name>
    <dbReference type="NCBI Taxonomy" id="154538"/>
    <lineage>
        <taxon>Eukaryota</taxon>
        <taxon>Fungi</taxon>
        <taxon>Dikarya</taxon>
        <taxon>Basidiomycota</taxon>
        <taxon>Agaricomycotina</taxon>
        <taxon>Agaricomycetes</taxon>
        <taxon>Polyporales</taxon>
        <taxon>Polyporaceae</taxon>
        <taxon>Trametes</taxon>
    </lineage>
</organism>
<dbReference type="AlphaFoldDB" id="A0A1M2VRV9"/>
<keyword evidence="2" id="KW-1133">Transmembrane helix</keyword>
<keyword evidence="2" id="KW-0472">Membrane</keyword>
<comment type="caution">
    <text evidence="3">The sequence shown here is derived from an EMBL/GenBank/DDBJ whole genome shotgun (WGS) entry which is preliminary data.</text>
</comment>
<protein>
    <submittedName>
        <fullName evidence="3">Uncharacterized protein</fullName>
    </submittedName>
</protein>
<dbReference type="Proteomes" id="UP000184267">
    <property type="component" value="Unassembled WGS sequence"/>
</dbReference>
<dbReference type="EMBL" id="MNAD01000790">
    <property type="protein sequence ID" value="OJT10298.1"/>
    <property type="molecule type" value="Genomic_DNA"/>
</dbReference>
<dbReference type="OMA" id="HIIRINN"/>
<dbReference type="OrthoDB" id="2757989at2759"/>
<evidence type="ECO:0000256" key="1">
    <source>
        <dbReference type="SAM" id="MobiDB-lite"/>
    </source>
</evidence>
<evidence type="ECO:0000313" key="4">
    <source>
        <dbReference type="Proteomes" id="UP000184267"/>
    </source>
</evidence>
<feature type="transmembrane region" description="Helical" evidence="2">
    <location>
        <begin position="146"/>
        <end position="170"/>
    </location>
</feature>
<accession>A0A1M2VRV9</accession>
<dbReference type="Gene3D" id="2.60.120.260">
    <property type="entry name" value="Galactose-binding domain-like"/>
    <property type="match status" value="1"/>
</dbReference>
<keyword evidence="2" id="KW-0812">Transmembrane</keyword>